<dbReference type="InterPro" id="IPR036271">
    <property type="entry name" value="Tet_transcr_reg_TetR-rel_C_sf"/>
</dbReference>
<dbReference type="SUPFAM" id="SSF46689">
    <property type="entry name" value="Homeodomain-like"/>
    <property type="match status" value="2"/>
</dbReference>
<dbReference type="InterPro" id="IPR050109">
    <property type="entry name" value="HTH-type_TetR-like_transc_reg"/>
</dbReference>
<protein>
    <submittedName>
        <fullName evidence="6">TetR/AcrR family transcriptional regulator</fullName>
    </submittedName>
</protein>
<keyword evidence="2 4" id="KW-0238">DNA-binding</keyword>
<evidence type="ECO:0000256" key="1">
    <source>
        <dbReference type="ARBA" id="ARBA00023015"/>
    </source>
</evidence>
<organism evidence="6 7">
    <name type="scientific">Pseudonocardia xinjiangensis</name>
    <dbReference type="NCBI Taxonomy" id="75289"/>
    <lineage>
        <taxon>Bacteria</taxon>
        <taxon>Bacillati</taxon>
        <taxon>Actinomycetota</taxon>
        <taxon>Actinomycetes</taxon>
        <taxon>Pseudonocardiales</taxon>
        <taxon>Pseudonocardiaceae</taxon>
        <taxon>Pseudonocardia</taxon>
    </lineage>
</organism>
<dbReference type="Pfam" id="PF00440">
    <property type="entry name" value="TetR_N"/>
    <property type="match status" value="2"/>
</dbReference>
<keyword evidence="7" id="KW-1185">Reference proteome</keyword>
<evidence type="ECO:0000256" key="2">
    <source>
        <dbReference type="ARBA" id="ARBA00023125"/>
    </source>
</evidence>
<dbReference type="Gene3D" id="1.10.357.10">
    <property type="entry name" value="Tetracycline Repressor, domain 2"/>
    <property type="match status" value="2"/>
</dbReference>
<dbReference type="PANTHER" id="PTHR30055">
    <property type="entry name" value="HTH-TYPE TRANSCRIPTIONAL REGULATOR RUTR"/>
    <property type="match status" value="1"/>
</dbReference>
<reference evidence="6 7" key="1">
    <citation type="submission" date="2020-04" db="EMBL/GenBank/DDBJ databases">
        <authorList>
            <person name="Klaysubun C."/>
            <person name="Duangmal K."/>
            <person name="Lipun K."/>
        </authorList>
    </citation>
    <scope>NUCLEOTIDE SEQUENCE [LARGE SCALE GENOMIC DNA]</scope>
    <source>
        <strain evidence="6 7">JCM 11839</strain>
    </source>
</reference>
<feature type="DNA-binding region" description="H-T-H motif" evidence="4">
    <location>
        <begin position="34"/>
        <end position="53"/>
    </location>
</feature>
<sequence length="293" mass="32283">MTEPRVRRGRSRQQAALDRVAKQMFDTYGFTDTHIAGIAREAGVSLSTFYSHFGSKVRAYREVMGMEPPLPDDDGETGRTLTARARRTRAALIAAARECFERDAYHAVRISDIAEQAGSAVGSFYTYFSSKQEIFTAVLNGALAELSRLRPEVPVPGPRPAVTREERRARAEERIRAAIEYYFDGFTLQATMALRVDEAVSMHPELMPLRLALHQASAERIAGSVRRWQEAGIADRGLDPEHTGHALAAMVGHSTRVWIAYGQEHDRATAIDTLVRLWVNGIGLAAAADASSG</sequence>
<dbReference type="RefSeq" id="WP_169395797.1">
    <property type="nucleotide sequence ID" value="NZ_BAAAJH010000007.1"/>
</dbReference>
<dbReference type="Proteomes" id="UP001296706">
    <property type="component" value="Unassembled WGS sequence"/>
</dbReference>
<accession>A0ABX1RE76</accession>
<gene>
    <name evidence="6" type="ORF">HF577_11570</name>
</gene>
<dbReference type="PANTHER" id="PTHR30055:SF234">
    <property type="entry name" value="HTH-TYPE TRANSCRIPTIONAL REGULATOR BETI"/>
    <property type="match status" value="1"/>
</dbReference>
<evidence type="ECO:0000256" key="3">
    <source>
        <dbReference type="ARBA" id="ARBA00023163"/>
    </source>
</evidence>
<feature type="domain" description="HTH tetR-type" evidence="5">
    <location>
        <begin position="86"/>
        <end position="146"/>
    </location>
</feature>
<feature type="domain" description="HTH tetR-type" evidence="5">
    <location>
        <begin position="11"/>
        <end position="71"/>
    </location>
</feature>
<proteinExistence type="predicted"/>
<keyword evidence="3" id="KW-0804">Transcription</keyword>
<evidence type="ECO:0000259" key="5">
    <source>
        <dbReference type="PROSITE" id="PS50977"/>
    </source>
</evidence>
<dbReference type="InterPro" id="IPR001647">
    <property type="entry name" value="HTH_TetR"/>
</dbReference>
<evidence type="ECO:0000313" key="7">
    <source>
        <dbReference type="Proteomes" id="UP001296706"/>
    </source>
</evidence>
<dbReference type="PROSITE" id="PS50977">
    <property type="entry name" value="HTH_TETR_2"/>
    <property type="match status" value="2"/>
</dbReference>
<evidence type="ECO:0000313" key="6">
    <source>
        <dbReference type="EMBL" id="NMH77719.1"/>
    </source>
</evidence>
<evidence type="ECO:0000256" key="4">
    <source>
        <dbReference type="PROSITE-ProRule" id="PRU00335"/>
    </source>
</evidence>
<feature type="DNA-binding region" description="H-T-H motif" evidence="4">
    <location>
        <begin position="109"/>
        <end position="128"/>
    </location>
</feature>
<dbReference type="PRINTS" id="PR00455">
    <property type="entry name" value="HTHTETR"/>
</dbReference>
<dbReference type="InterPro" id="IPR009057">
    <property type="entry name" value="Homeodomain-like_sf"/>
</dbReference>
<name>A0ABX1RE76_9PSEU</name>
<dbReference type="EMBL" id="JAAXKY010000029">
    <property type="protein sequence ID" value="NMH77719.1"/>
    <property type="molecule type" value="Genomic_DNA"/>
</dbReference>
<keyword evidence="1" id="KW-0805">Transcription regulation</keyword>
<comment type="caution">
    <text evidence="6">The sequence shown here is derived from an EMBL/GenBank/DDBJ whole genome shotgun (WGS) entry which is preliminary data.</text>
</comment>
<dbReference type="SUPFAM" id="SSF48498">
    <property type="entry name" value="Tetracyclin repressor-like, C-terminal domain"/>
    <property type="match status" value="1"/>
</dbReference>
<dbReference type="Gene3D" id="1.10.10.60">
    <property type="entry name" value="Homeodomain-like"/>
    <property type="match status" value="1"/>
</dbReference>